<organism evidence="1 2">
    <name type="scientific">Marinactinospora rubrisoli</name>
    <dbReference type="NCBI Taxonomy" id="2715399"/>
    <lineage>
        <taxon>Bacteria</taxon>
        <taxon>Bacillati</taxon>
        <taxon>Actinomycetota</taxon>
        <taxon>Actinomycetes</taxon>
        <taxon>Streptosporangiales</taxon>
        <taxon>Nocardiopsidaceae</taxon>
        <taxon>Marinactinospora</taxon>
    </lineage>
</organism>
<accession>A0ABW2KL35</accession>
<keyword evidence="2" id="KW-1185">Reference proteome</keyword>
<dbReference type="Proteomes" id="UP001596540">
    <property type="component" value="Unassembled WGS sequence"/>
</dbReference>
<name>A0ABW2KL35_9ACTN</name>
<reference evidence="2" key="1">
    <citation type="journal article" date="2019" name="Int. J. Syst. Evol. Microbiol.">
        <title>The Global Catalogue of Microorganisms (GCM) 10K type strain sequencing project: providing services to taxonomists for standard genome sequencing and annotation.</title>
        <authorList>
            <consortium name="The Broad Institute Genomics Platform"/>
            <consortium name="The Broad Institute Genome Sequencing Center for Infectious Disease"/>
            <person name="Wu L."/>
            <person name="Ma J."/>
        </authorList>
    </citation>
    <scope>NUCLEOTIDE SEQUENCE [LARGE SCALE GENOMIC DNA]</scope>
    <source>
        <strain evidence="2">CGMCC 4.7382</strain>
    </source>
</reference>
<evidence type="ECO:0008006" key="3">
    <source>
        <dbReference type="Google" id="ProtNLM"/>
    </source>
</evidence>
<evidence type="ECO:0000313" key="2">
    <source>
        <dbReference type="Proteomes" id="UP001596540"/>
    </source>
</evidence>
<sequence>MGCVEAEHVARLRELLVATPWLERTEEFARALRDTREAGGLLLVGTPEDEPWHLAAHLADESRYAGLPQLSPTLLRWNPAPDAPAHLRIGLDRLAEARRGETLFVVSPEQEAPVPLLERVDDARRTGATILALDQGDPELASLAHDAISLDPARAPLSFEGVQHLVSSAAGMPGERRPRQSLRDRIHRFLDVVSGPRILD</sequence>
<dbReference type="RefSeq" id="WP_379873364.1">
    <property type="nucleotide sequence ID" value="NZ_JBHTBH010000013.1"/>
</dbReference>
<evidence type="ECO:0000313" key="1">
    <source>
        <dbReference type="EMBL" id="MFC7330719.1"/>
    </source>
</evidence>
<gene>
    <name evidence="1" type="ORF">ACFQRF_23590</name>
</gene>
<proteinExistence type="predicted"/>
<protein>
    <recommendedName>
        <fullName evidence="3">SIS domain-containing protein</fullName>
    </recommendedName>
</protein>
<comment type="caution">
    <text evidence="1">The sequence shown here is derived from an EMBL/GenBank/DDBJ whole genome shotgun (WGS) entry which is preliminary data.</text>
</comment>
<dbReference type="EMBL" id="JBHTBH010000013">
    <property type="protein sequence ID" value="MFC7330719.1"/>
    <property type="molecule type" value="Genomic_DNA"/>
</dbReference>